<dbReference type="Pfam" id="PF00578">
    <property type="entry name" value="AhpC-TSA"/>
    <property type="match status" value="1"/>
</dbReference>
<keyword evidence="3" id="KW-0560">Oxidoreductase</keyword>
<evidence type="ECO:0000259" key="7">
    <source>
        <dbReference type="PROSITE" id="PS51352"/>
    </source>
</evidence>
<keyword evidence="11" id="KW-1185">Reference proteome</keyword>
<dbReference type="EMBL" id="FLRD01000150">
    <property type="protein sequence ID" value="SBT48476.1"/>
    <property type="molecule type" value="Genomic_DNA"/>
</dbReference>
<dbReference type="GO" id="GO:0005829">
    <property type="term" value="C:cytosol"/>
    <property type="evidence" value="ECO:0007669"/>
    <property type="project" value="TreeGrafter"/>
</dbReference>
<accession>A0A1A8ZYF7</accession>
<evidence type="ECO:0000256" key="6">
    <source>
        <dbReference type="SAM" id="MobiDB-lite"/>
    </source>
</evidence>
<proteinExistence type="predicted"/>
<dbReference type="InterPro" id="IPR019479">
    <property type="entry name" value="Peroxiredoxin_C"/>
</dbReference>
<dbReference type="PANTHER" id="PTHR10681">
    <property type="entry name" value="THIOREDOXIN PEROXIDASE"/>
    <property type="match status" value="1"/>
</dbReference>
<name>A0A1A8ZYF7_PLAOA</name>
<dbReference type="AlphaFoldDB" id="A0A1A8ZYF7"/>
<dbReference type="GO" id="GO:0045454">
    <property type="term" value="P:cell redox homeostasis"/>
    <property type="evidence" value="ECO:0007669"/>
    <property type="project" value="TreeGrafter"/>
</dbReference>
<evidence type="ECO:0000256" key="2">
    <source>
        <dbReference type="ARBA" id="ARBA00022490"/>
    </source>
</evidence>
<keyword evidence="5" id="KW-0676">Redox-active center</keyword>
<keyword evidence="4" id="KW-1015">Disulfide bond</keyword>
<reference evidence="9" key="1">
    <citation type="submission" date="2016-05" db="EMBL/GenBank/DDBJ databases">
        <authorList>
            <person name="Lavstsen T."/>
            <person name="Jespersen J.S."/>
        </authorList>
    </citation>
    <scope>NUCLEOTIDE SEQUENCE [LARGE SCALE GENOMIC DNA]</scope>
</reference>
<dbReference type="Proteomes" id="UP000078555">
    <property type="component" value="Unassembled WGS sequence"/>
</dbReference>
<dbReference type="PROSITE" id="PS51352">
    <property type="entry name" value="THIOREDOXIN_2"/>
    <property type="match status" value="1"/>
</dbReference>
<organism evidence="9 10">
    <name type="scientific">Plasmodium ovale wallikeri</name>
    <dbReference type="NCBI Taxonomy" id="864142"/>
    <lineage>
        <taxon>Eukaryota</taxon>
        <taxon>Sar</taxon>
        <taxon>Alveolata</taxon>
        <taxon>Apicomplexa</taxon>
        <taxon>Aconoidasida</taxon>
        <taxon>Haemosporida</taxon>
        <taxon>Plasmodiidae</taxon>
        <taxon>Plasmodium</taxon>
        <taxon>Plasmodium (Plasmodium)</taxon>
    </lineage>
</organism>
<gene>
    <name evidence="8" type="ORF">POVWA1_057700</name>
    <name evidence="9" type="ORF">POVWA2_057050</name>
</gene>
<evidence type="ECO:0000313" key="9">
    <source>
        <dbReference type="EMBL" id="SBT48925.1"/>
    </source>
</evidence>
<comment type="subcellular location">
    <subcellularLocation>
        <location evidence="1">Cytoplasm</location>
    </subcellularLocation>
</comment>
<evidence type="ECO:0000256" key="4">
    <source>
        <dbReference type="ARBA" id="ARBA00023157"/>
    </source>
</evidence>
<evidence type="ECO:0000256" key="3">
    <source>
        <dbReference type="ARBA" id="ARBA00023002"/>
    </source>
</evidence>
<dbReference type="CDD" id="cd03015">
    <property type="entry name" value="PRX_Typ2cys"/>
    <property type="match status" value="1"/>
</dbReference>
<dbReference type="EMBL" id="FLRE01000193">
    <property type="protein sequence ID" value="SBT48925.1"/>
    <property type="molecule type" value="Genomic_DNA"/>
</dbReference>
<dbReference type="GO" id="GO:0008379">
    <property type="term" value="F:thioredoxin peroxidase activity"/>
    <property type="evidence" value="ECO:0007669"/>
    <property type="project" value="TreeGrafter"/>
</dbReference>
<evidence type="ECO:0000313" key="8">
    <source>
        <dbReference type="EMBL" id="SBT48476.1"/>
    </source>
</evidence>
<dbReference type="Gene3D" id="3.40.30.10">
    <property type="entry name" value="Glutaredoxin"/>
    <property type="match status" value="1"/>
</dbReference>
<protein>
    <submittedName>
        <fullName evidence="9">Thioredoxin peroxidase 2, putative</fullName>
    </submittedName>
</protein>
<evidence type="ECO:0000256" key="5">
    <source>
        <dbReference type="ARBA" id="ARBA00023284"/>
    </source>
</evidence>
<evidence type="ECO:0000313" key="11">
    <source>
        <dbReference type="Proteomes" id="UP000078555"/>
    </source>
</evidence>
<dbReference type="Proteomes" id="UP000078550">
    <property type="component" value="Unassembled WGS sequence"/>
</dbReference>
<feature type="domain" description="Thioredoxin" evidence="7">
    <location>
        <begin position="111"/>
        <end position="270"/>
    </location>
</feature>
<dbReference type="InterPro" id="IPR000866">
    <property type="entry name" value="AhpC/TSA"/>
</dbReference>
<evidence type="ECO:0000256" key="1">
    <source>
        <dbReference type="ARBA" id="ARBA00004496"/>
    </source>
</evidence>
<dbReference type="GO" id="GO:0006979">
    <property type="term" value="P:response to oxidative stress"/>
    <property type="evidence" value="ECO:0007669"/>
    <property type="project" value="TreeGrafter"/>
</dbReference>
<sequence length="342" mass="38719">MRQVVLTDFSTSTKATANFAKRSLAPSYHKIAANTSTKLSTHIDANVQTCKRANVQTCKHTRTRTRTRKRANLHERGHVRANVQTYTDEDTMNPLGRLCKRAFIAQRRSFSQVTQKAYDFTAQGLNKNNEIVNVQLSSYLGKKYCCLFFYPLNYTFVCPTEVIEFNKHVKYFEEKNVELLGISVDSVYSHLAWKNMPIDKGGIGNVNFTLVSDISKEISKNYNVLYENSFALRGLFVIDLQGKIRHKTVNDLSIGRNVNEVLRVIDSIIHVDTSGDVCPINWKKGDKILPLYSSPLTKMRESSPNDNTGNANNSVKRGHSQRESPLLINTPKCVLDGTFLTE</sequence>
<keyword evidence="2" id="KW-0963">Cytoplasm</keyword>
<dbReference type="InterPro" id="IPR013766">
    <property type="entry name" value="Thioredoxin_domain"/>
</dbReference>
<dbReference type="GO" id="GO:0033554">
    <property type="term" value="P:cellular response to stress"/>
    <property type="evidence" value="ECO:0007669"/>
    <property type="project" value="TreeGrafter"/>
</dbReference>
<keyword evidence="9" id="KW-0575">Peroxidase</keyword>
<feature type="compositionally biased region" description="Polar residues" evidence="6">
    <location>
        <begin position="304"/>
        <end position="315"/>
    </location>
</feature>
<dbReference type="FunFam" id="3.40.30.10:FF:000002">
    <property type="entry name" value="Alkyl hydroperoxide reductase C"/>
    <property type="match status" value="1"/>
</dbReference>
<evidence type="ECO:0000313" key="10">
    <source>
        <dbReference type="Proteomes" id="UP000078550"/>
    </source>
</evidence>
<dbReference type="InterPro" id="IPR036249">
    <property type="entry name" value="Thioredoxin-like_sf"/>
</dbReference>
<dbReference type="PANTHER" id="PTHR10681:SF164">
    <property type="entry name" value="THIOREDOXIN PEROXIDASE 1"/>
    <property type="match status" value="1"/>
</dbReference>
<dbReference type="GO" id="GO:0042744">
    <property type="term" value="P:hydrogen peroxide catabolic process"/>
    <property type="evidence" value="ECO:0007669"/>
    <property type="project" value="TreeGrafter"/>
</dbReference>
<reference evidence="10 11" key="2">
    <citation type="submission" date="2016-05" db="EMBL/GenBank/DDBJ databases">
        <authorList>
            <person name="Naeem Raeece"/>
        </authorList>
    </citation>
    <scope>NUCLEOTIDE SEQUENCE [LARGE SCALE GENOMIC DNA]</scope>
</reference>
<dbReference type="SUPFAM" id="SSF52833">
    <property type="entry name" value="Thioredoxin-like"/>
    <property type="match status" value="1"/>
</dbReference>
<dbReference type="InterPro" id="IPR050217">
    <property type="entry name" value="Peroxiredoxin"/>
</dbReference>
<feature type="region of interest" description="Disordered" evidence="6">
    <location>
        <begin position="299"/>
        <end position="322"/>
    </location>
</feature>
<dbReference type="Pfam" id="PF10417">
    <property type="entry name" value="1-cysPrx_C"/>
    <property type="match status" value="1"/>
</dbReference>